<accession>A0A4Y9A8S9</accession>
<dbReference type="SUPFAM" id="SSF46785">
    <property type="entry name" value="Winged helix' DNA-binding domain"/>
    <property type="match status" value="1"/>
</dbReference>
<evidence type="ECO:0000313" key="1">
    <source>
        <dbReference type="EMBL" id="TFJ91270.1"/>
    </source>
</evidence>
<keyword evidence="2" id="KW-1185">Reference proteome</keyword>
<dbReference type="Proteomes" id="UP000298484">
    <property type="component" value="Unassembled WGS sequence"/>
</dbReference>
<dbReference type="EMBL" id="SRHY01000062">
    <property type="protein sequence ID" value="TFJ91270.1"/>
    <property type="molecule type" value="Genomic_DNA"/>
</dbReference>
<name>A0A4Y9A8S9_9BACI</name>
<dbReference type="InterPro" id="IPR043128">
    <property type="entry name" value="Rev_trsase/Diguanyl_cyclase"/>
</dbReference>
<organism evidence="1 2">
    <name type="scientific">Lentibacillus salicampi</name>
    <dbReference type="NCBI Taxonomy" id="175306"/>
    <lineage>
        <taxon>Bacteria</taxon>
        <taxon>Bacillati</taxon>
        <taxon>Bacillota</taxon>
        <taxon>Bacilli</taxon>
        <taxon>Bacillales</taxon>
        <taxon>Bacillaceae</taxon>
        <taxon>Lentibacillus</taxon>
    </lineage>
</organism>
<evidence type="ECO:0000313" key="2">
    <source>
        <dbReference type="Proteomes" id="UP000298484"/>
    </source>
</evidence>
<evidence type="ECO:0008006" key="3">
    <source>
        <dbReference type="Google" id="ProtNLM"/>
    </source>
</evidence>
<reference evidence="1 2" key="1">
    <citation type="submission" date="2019-03" db="EMBL/GenBank/DDBJ databases">
        <title>Genome sequence of Lentibacillus salicampi ATCC BAA-719.</title>
        <authorList>
            <person name="Maclea K.S."/>
            <person name="Simoes Junior M."/>
        </authorList>
    </citation>
    <scope>NUCLEOTIDE SEQUENCE [LARGE SCALE GENOMIC DNA]</scope>
    <source>
        <strain evidence="1 2">ATCC BAA-719</strain>
    </source>
</reference>
<dbReference type="AlphaFoldDB" id="A0A4Y9A8S9"/>
<gene>
    <name evidence="1" type="ORF">E4U82_18555</name>
</gene>
<dbReference type="InterPro" id="IPR036390">
    <property type="entry name" value="WH_DNA-bd_sf"/>
</dbReference>
<sequence length="430" mass="48889">MKVKVAVFCPMEIRDRLDGLAESLKDVELLPFVYSDTGEIRELVEKAFMCDIYLFADALSYLHAKETIDKKRLPAVQVDFDAYMLLSSFYHIRHVQNQELTRLSIDIPDDSHVDEVLQEIDISRESIHTYSYGHEHGTDTRQIAEHHTELWKAGKIDYVLTSIRDVHQTLQEKNIPVSCMDIPKLNLMQAIEKATSIASINQSTSAQIVAGYVSIKDFAAIQSEKGVVYTQEMQATLQQILFDYFRKTYASILPNSHDQFVLFGTRGTLNHITSHYRDFPLLKEMESTLAVPVDIGFGLGLTARQAEDNAKLALQACDKRDEGSCYIVNERSDMIGPLGVKKAFNPSMLYRSLIHEAKLNNELSYNFINFIEVRNNEPFSSNDIANYYGVTKRSAERTIKKLAAGNVIKTAGEEKPYVKGRPRKLFQLNQ</sequence>
<comment type="caution">
    <text evidence="1">The sequence shown here is derived from an EMBL/GenBank/DDBJ whole genome shotgun (WGS) entry which is preliminary data.</text>
</comment>
<dbReference type="Gene3D" id="3.30.70.270">
    <property type="match status" value="1"/>
</dbReference>
<dbReference type="OrthoDB" id="4986073at2"/>
<protein>
    <recommendedName>
        <fullName evidence="3">Transcriptional regulator</fullName>
    </recommendedName>
</protein>
<proteinExistence type="predicted"/>
<dbReference type="RefSeq" id="WP_135111737.1">
    <property type="nucleotide sequence ID" value="NZ_SRHY01000062.1"/>
</dbReference>